<evidence type="ECO:0000313" key="2">
    <source>
        <dbReference type="EMBL" id="MTW15966.1"/>
    </source>
</evidence>
<organism evidence="2 3">
    <name type="scientific">Rhodoplanes serenus</name>
    <dbReference type="NCBI Taxonomy" id="200615"/>
    <lineage>
        <taxon>Bacteria</taxon>
        <taxon>Pseudomonadati</taxon>
        <taxon>Pseudomonadota</taxon>
        <taxon>Alphaproteobacteria</taxon>
        <taxon>Hyphomicrobiales</taxon>
        <taxon>Nitrobacteraceae</taxon>
        <taxon>Rhodoplanes</taxon>
    </lineage>
</organism>
<name>A0A9X4XKS0_9BRAD</name>
<comment type="caution">
    <text evidence="2">The sequence shown here is derived from an EMBL/GenBank/DDBJ whole genome shotgun (WGS) entry which is preliminary data.</text>
</comment>
<gene>
    <name evidence="2" type="ORF">GJ689_07070</name>
</gene>
<feature type="compositionally biased region" description="Low complexity" evidence="1">
    <location>
        <begin position="35"/>
        <end position="46"/>
    </location>
</feature>
<dbReference type="Proteomes" id="UP000438991">
    <property type="component" value="Unassembled WGS sequence"/>
</dbReference>
<sequence>MARRLGANRRSQGDRRPGDADALSARLGPGGGPHAAGNGHHAAAGGFRVTGGASRRGPVAARALLLAGLAITAGLDVAAAAGARSQAAPVWPWCAEYDMEGAVVNCGFASREQCLATVSGVGGGCRPNRAVMPVRPDPVPPPERRRPPS</sequence>
<proteinExistence type="predicted"/>
<reference evidence="2 3" key="1">
    <citation type="submission" date="2019-11" db="EMBL/GenBank/DDBJ databases">
        <title>Whole-genome sequence of Rhodoplanes serenus DSM 18633, type strain.</title>
        <authorList>
            <person name="Kyndt J.A."/>
            <person name="Meyer T.E."/>
        </authorList>
    </citation>
    <scope>NUCLEOTIDE SEQUENCE [LARGE SCALE GENOMIC DNA]</scope>
    <source>
        <strain evidence="2 3">DSM 18633</strain>
    </source>
</reference>
<feature type="region of interest" description="Disordered" evidence="1">
    <location>
        <begin position="128"/>
        <end position="149"/>
    </location>
</feature>
<dbReference type="AlphaFoldDB" id="A0A9X4XKS0"/>
<dbReference type="EMBL" id="WNKV01000004">
    <property type="protein sequence ID" value="MTW15966.1"/>
    <property type="molecule type" value="Genomic_DNA"/>
</dbReference>
<accession>A0A9X4XKS0</accession>
<dbReference type="Pfam" id="PF12071">
    <property type="entry name" value="DUF3551"/>
    <property type="match status" value="1"/>
</dbReference>
<feature type="region of interest" description="Disordered" evidence="1">
    <location>
        <begin position="1"/>
        <end position="54"/>
    </location>
</feature>
<evidence type="ECO:0000313" key="3">
    <source>
        <dbReference type="Proteomes" id="UP000438991"/>
    </source>
</evidence>
<evidence type="ECO:0000256" key="1">
    <source>
        <dbReference type="SAM" id="MobiDB-lite"/>
    </source>
</evidence>
<dbReference type="InterPro" id="IPR021937">
    <property type="entry name" value="DUF3551"/>
</dbReference>
<protein>
    <submittedName>
        <fullName evidence="2">DUF3551 domain-containing protein</fullName>
    </submittedName>
</protein>